<evidence type="ECO:0000256" key="5">
    <source>
        <dbReference type="SAM" id="MobiDB-lite"/>
    </source>
</evidence>
<gene>
    <name evidence="10" type="primary">LOC117571360</name>
</gene>
<keyword evidence="3 6" id="KW-1133">Transmembrane helix</keyword>
<dbReference type="GeneID" id="117571360"/>
<keyword evidence="4 6" id="KW-0472">Membrane</keyword>
<organism evidence="9 10">
    <name type="scientific">Drosophila albomicans</name>
    <name type="common">Fruit fly</name>
    <dbReference type="NCBI Taxonomy" id="7291"/>
    <lineage>
        <taxon>Eukaryota</taxon>
        <taxon>Metazoa</taxon>
        <taxon>Ecdysozoa</taxon>
        <taxon>Arthropoda</taxon>
        <taxon>Hexapoda</taxon>
        <taxon>Insecta</taxon>
        <taxon>Pterygota</taxon>
        <taxon>Neoptera</taxon>
        <taxon>Endopterygota</taxon>
        <taxon>Diptera</taxon>
        <taxon>Brachycera</taxon>
        <taxon>Muscomorpha</taxon>
        <taxon>Ephydroidea</taxon>
        <taxon>Drosophilidae</taxon>
        <taxon>Drosophila</taxon>
    </lineage>
</organism>
<feature type="compositionally biased region" description="Basic and acidic residues" evidence="5">
    <location>
        <begin position="117"/>
        <end position="131"/>
    </location>
</feature>
<comment type="subcellular location">
    <subcellularLocation>
        <location evidence="1">Membrane</location>
        <topology evidence="1">Multi-pass membrane protein</topology>
    </subcellularLocation>
</comment>
<feature type="transmembrane region" description="Helical" evidence="6">
    <location>
        <begin position="616"/>
        <end position="635"/>
    </location>
</feature>
<feature type="transmembrane region" description="Helical" evidence="6">
    <location>
        <begin position="142"/>
        <end position="163"/>
    </location>
</feature>
<evidence type="ECO:0000259" key="8">
    <source>
        <dbReference type="Pfam" id="PF26037"/>
    </source>
</evidence>
<feature type="domain" description="Dendritic cell-specific transmembrane protein-like" evidence="7">
    <location>
        <begin position="471"/>
        <end position="659"/>
    </location>
</feature>
<feature type="transmembrane region" description="Helical" evidence="6">
    <location>
        <begin position="212"/>
        <end position="231"/>
    </location>
</feature>
<accession>A0A6P8X9H0</accession>
<evidence type="ECO:0000313" key="9">
    <source>
        <dbReference type="Proteomes" id="UP000515160"/>
    </source>
</evidence>
<keyword evidence="2 6" id="KW-0812">Transmembrane</keyword>
<name>A0A6P8X9H0_DROAB</name>
<reference evidence="10" key="1">
    <citation type="submission" date="2025-08" db="UniProtKB">
        <authorList>
            <consortium name="RefSeq"/>
        </authorList>
    </citation>
    <scope>IDENTIFICATION</scope>
    <source>
        <strain evidence="10">15112-1751.03</strain>
        <tissue evidence="10">Whole Adult</tissue>
    </source>
</reference>
<feature type="compositionally biased region" description="Basic and acidic residues" evidence="5">
    <location>
        <begin position="20"/>
        <end position="38"/>
    </location>
</feature>
<protein>
    <submittedName>
        <fullName evidence="10">DC-STAMP domain-containing protein 2-like</fullName>
    </submittedName>
</protein>
<proteinExistence type="predicted"/>
<dbReference type="PANTHER" id="PTHR21041">
    <property type="entry name" value="DENDRITIC CELL-SPECIFIC TRANSMEMBRANE PROTEIN"/>
    <property type="match status" value="1"/>
</dbReference>
<dbReference type="OrthoDB" id="6598372at2759"/>
<dbReference type="Proteomes" id="UP000515160">
    <property type="component" value="Chromosome 3"/>
</dbReference>
<dbReference type="Pfam" id="PF26037">
    <property type="entry name" value="zf-RING_DCST1_C"/>
    <property type="match status" value="1"/>
</dbReference>
<dbReference type="InterPro" id="IPR058842">
    <property type="entry name" value="DCST1_C"/>
</dbReference>
<dbReference type="AlphaFoldDB" id="A0A6P8X9H0"/>
<dbReference type="Pfam" id="PF26039">
    <property type="entry name" value="Dcst2"/>
    <property type="match status" value="1"/>
</dbReference>
<dbReference type="Pfam" id="PF07782">
    <property type="entry name" value="DC_STAMP"/>
    <property type="match status" value="1"/>
</dbReference>
<feature type="transmembrane region" description="Helical" evidence="6">
    <location>
        <begin position="175"/>
        <end position="206"/>
    </location>
</feature>
<feature type="region of interest" description="Disordered" evidence="5">
    <location>
        <begin position="98"/>
        <end position="131"/>
    </location>
</feature>
<evidence type="ECO:0000256" key="1">
    <source>
        <dbReference type="ARBA" id="ARBA00004141"/>
    </source>
</evidence>
<sequence>MPRYSKIRSRTSSSSSEDTCWERKREPKPEWEWDRQNAGDDGDEQQTPSDSENKTKKSHHVWPPHWHKEANVYYGIKGKKLRYSSEARSDYDILNRQKSAGKDEAGKDEPPVYPQEKPQKPAKDPQPPAKEDVVTTLPFEHMLMYVIGGYISGIFLVLFWYMFDKKADRDLNMMWLLIVLLVLLILVLCCSHTTRCIGALFFPILGGYRGRLLLMTWAFYLALTGPVMNIIRNIDIMIRSVACDQGLVHSALTPLHQIMGEPIYVVEQSIYNCLKQVRALMVRLDDVLQRLETPIVGLYTSYSSCGEWLRHQQNFFDNQMGAPYDRCLGAGNISVQECLAKFPGEKSVCHMEERFAWFCSNLKDLASFFDPYMQQHQELGEQMFTRPLESFDNIRSIFAVSITFDHGQQSPEDAVPSSTDVELELGNEFDAEMKSFKYIFLWLDLIIIALIISVLLAAIYFRANFLGHENFLNVYLTTQFFAHNEEQNRTLGYSAMPLRAQEKNKYVKLSALRHLDFELEITYDSWMFMIITSLQLFIICFVDVSLFWMLAIMSYHSHQTADLQPPEYTKILVEGGGMIGFIIRSLVQSFEPLAKSLFVDVQHCLPLPGPPKYMRYWEIMMLCLLTWLLLIFDGYSLRTRHLIMASFYPQNSNKRAQYLLQRLMRERDVFVLTSRRTARAINAYIEGDCQLQGTNLFHVVLYRLSCGRFGGYKKQKCIICHAKLTKTDTVKCDTPKCRGIYCQTCFIESNCHCIICNPPTVYGDYTQYSEVEDSSDDPDNEPYRPQNIYCGQTFSERHKSA</sequence>
<dbReference type="RefSeq" id="XP_034109359.1">
    <property type="nucleotide sequence ID" value="XM_034253468.2"/>
</dbReference>
<feature type="transmembrane region" description="Helical" evidence="6">
    <location>
        <begin position="571"/>
        <end position="590"/>
    </location>
</feature>
<feature type="transmembrane region" description="Helical" evidence="6">
    <location>
        <begin position="526"/>
        <end position="550"/>
    </location>
</feature>
<feature type="transmembrane region" description="Helical" evidence="6">
    <location>
        <begin position="439"/>
        <end position="461"/>
    </location>
</feature>
<feature type="compositionally biased region" description="Basic and acidic residues" evidence="5">
    <location>
        <begin position="98"/>
        <end position="110"/>
    </location>
</feature>
<dbReference type="InterPro" id="IPR051856">
    <property type="entry name" value="CSR-E3_Ligase_Protein"/>
</dbReference>
<evidence type="ECO:0000259" key="7">
    <source>
        <dbReference type="Pfam" id="PF07782"/>
    </source>
</evidence>
<feature type="domain" description="E3 ubiquitin-protein ligase DCST1-like C-terminal" evidence="8">
    <location>
        <begin position="715"/>
        <end position="759"/>
    </location>
</feature>
<dbReference type="PANTHER" id="PTHR21041:SF9">
    <property type="entry name" value="DENDRITIC CELL-SPECIFIC TRANSMEMBRANE PROTEIN-LIKE DOMAIN-CONTAINING PROTEIN"/>
    <property type="match status" value="1"/>
</dbReference>
<dbReference type="InterPro" id="IPR012858">
    <property type="entry name" value="DC_STAMP-like"/>
</dbReference>
<evidence type="ECO:0000313" key="10">
    <source>
        <dbReference type="RefSeq" id="XP_034109359.1"/>
    </source>
</evidence>
<evidence type="ECO:0000256" key="2">
    <source>
        <dbReference type="ARBA" id="ARBA00022692"/>
    </source>
</evidence>
<dbReference type="GO" id="GO:0016020">
    <property type="term" value="C:membrane"/>
    <property type="evidence" value="ECO:0007669"/>
    <property type="project" value="UniProtKB-SubCell"/>
</dbReference>
<evidence type="ECO:0000256" key="3">
    <source>
        <dbReference type="ARBA" id="ARBA00022989"/>
    </source>
</evidence>
<feature type="region of interest" description="Disordered" evidence="5">
    <location>
        <begin position="1"/>
        <end position="63"/>
    </location>
</feature>
<evidence type="ECO:0000256" key="6">
    <source>
        <dbReference type="SAM" id="Phobius"/>
    </source>
</evidence>
<evidence type="ECO:0000256" key="4">
    <source>
        <dbReference type="ARBA" id="ARBA00023136"/>
    </source>
</evidence>
<keyword evidence="9" id="KW-1185">Reference proteome</keyword>